<comment type="catalytic activity">
    <reaction evidence="1 13">
        <text>N-acetyl-alpha-D-glucosamine 1-phosphate = N-acetyl-D-glucosamine 6-phosphate</text>
        <dbReference type="Rhea" id="RHEA:23804"/>
        <dbReference type="ChEBI" id="CHEBI:57513"/>
        <dbReference type="ChEBI" id="CHEBI:57776"/>
        <dbReference type="EC" id="5.4.2.3"/>
    </reaction>
</comment>
<feature type="domain" description="Phosphoacetylglucosamine mutase AMG1" evidence="20">
    <location>
        <begin position="183"/>
        <end position="279"/>
    </location>
</feature>
<dbReference type="RefSeq" id="XP_002114735.1">
    <property type="nucleotide sequence ID" value="XM_002114699.1"/>
</dbReference>
<feature type="domain" description="Alpha-D-phosphohexomutase alpha/beta/alpha" evidence="18">
    <location>
        <begin position="52"/>
        <end position="87"/>
    </location>
</feature>
<feature type="binding site" evidence="15">
    <location>
        <begin position="367"/>
        <end position="369"/>
    </location>
    <ligand>
        <name>substrate</name>
    </ligand>
</feature>
<evidence type="ECO:0000259" key="20">
    <source>
        <dbReference type="Pfam" id="PF21405"/>
    </source>
</evidence>
<dbReference type="GO" id="GO:0005975">
    <property type="term" value="P:carbohydrate metabolic process"/>
    <property type="evidence" value="ECO:0007669"/>
    <property type="project" value="InterPro"/>
</dbReference>
<dbReference type="SUPFAM" id="SSF53738">
    <property type="entry name" value="Phosphoglucomutase, first 3 domains"/>
    <property type="match status" value="3"/>
</dbReference>
<dbReference type="InParanoid" id="B3S2Y2"/>
<keyword evidence="8" id="KW-0007">Acetylation</keyword>
<evidence type="ECO:0000313" key="22">
    <source>
        <dbReference type="Proteomes" id="UP000009022"/>
    </source>
</evidence>
<dbReference type="PhylomeDB" id="B3S2Y2"/>
<dbReference type="OrthoDB" id="1928at2759"/>
<dbReference type="Pfam" id="PF21405">
    <property type="entry name" value="AMG1_II"/>
    <property type="match status" value="1"/>
</dbReference>
<dbReference type="GO" id="GO:0006048">
    <property type="term" value="P:UDP-N-acetylglucosamine biosynthetic process"/>
    <property type="evidence" value="ECO:0000318"/>
    <property type="project" value="GO_Central"/>
</dbReference>
<dbReference type="FunFam" id="3.30.310.50:FF:000003">
    <property type="entry name" value="Phosphoacetylglucosamine mutase"/>
    <property type="match status" value="1"/>
</dbReference>
<dbReference type="InterPro" id="IPR005843">
    <property type="entry name" value="A-D-PHexomutase_C"/>
</dbReference>
<feature type="binding site" evidence="15">
    <location>
        <begin position="492"/>
        <end position="496"/>
    </location>
    <ligand>
        <name>substrate</name>
    </ligand>
</feature>
<feature type="domain" description="Alpha-D-phosphohexomutase alpha/beta/alpha" evidence="18">
    <location>
        <begin position="100"/>
        <end position="173"/>
    </location>
</feature>
<keyword evidence="5" id="KW-0597">Phosphoprotein</keyword>
<dbReference type="InterPro" id="IPR016055">
    <property type="entry name" value="A-D-PHexomutase_a/b/a-I/II/III"/>
</dbReference>
<evidence type="ECO:0000256" key="2">
    <source>
        <dbReference type="ARBA" id="ARBA00004865"/>
    </source>
</evidence>
<feature type="domain" description="Alpha-D-phosphohexomutase C-terminal" evidence="17">
    <location>
        <begin position="477"/>
        <end position="521"/>
    </location>
</feature>
<dbReference type="InterPro" id="IPR036900">
    <property type="entry name" value="A-D-PHexomutase_C_sf"/>
</dbReference>
<dbReference type="EC" id="5.4.2.3" evidence="4 13"/>
<feature type="active site" description="Phosphoserine intermediate" evidence="14">
    <location>
        <position position="65"/>
    </location>
</feature>
<dbReference type="STRING" id="10228.B3S2Y2"/>
<evidence type="ECO:0000256" key="12">
    <source>
        <dbReference type="ARBA" id="ARBA00070218"/>
    </source>
</evidence>
<evidence type="ECO:0000259" key="19">
    <source>
        <dbReference type="Pfam" id="PF21404"/>
    </source>
</evidence>
<dbReference type="UniPathway" id="UPA00113">
    <property type="reaction ID" value="UER00530"/>
</dbReference>
<dbReference type="InterPro" id="IPR049023">
    <property type="entry name" value="AMG1_II"/>
</dbReference>
<reference evidence="21 22" key="1">
    <citation type="journal article" date="2008" name="Nature">
        <title>The Trichoplax genome and the nature of placozoans.</title>
        <authorList>
            <person name="Srivastava M."/>
            <person name="Begovic E."/>
            <person name="Chapman J."/>
            <person name="Putnam N.H."/>
            <person name="Hellsten U."/>
            <person name="Kawashima T."/>
            <person name="Kuo A."/>
            <person name="Mitros T."/>
            <person name="Salamov A."/>
            <person name="Carpenter M.L."/>
            <person name="Signorovitch A.Y."/>
            <person name="Moreno M.A."/>
            <person name="Kamm K."/>
            <person name="Grimwood J."/>
            <person name="Schmutz J."/>
            <person name="Shapiro H."/>
            <person name="Grigoriev I.V."/>
            <person name="Buss L.W."/>
            <person name="Schierwater B."/>
            <person name="Dellaporta S.L."/>
            <person name="Rokhsar D.S."/>
        </authorList>
    </citation>
    <scope>NUCLEOTIDE SEQUENCE [LARGE SCALE GENOMIC DNA]</scope>
    <source>
        <strain evidence="21 22">Grell-BS-1999</strain>
    </source>
</reference>
<dbReference type="GeneID" id="6755947"/>
<dbReference type="InterPro" id="IPR016066">
    <property type="entry name" value="A-D-PHexomutase_CS"/>
</dbReference>
<dbReference type="Proteomes" id="UP000009022">
    <property type="component" value="Unassembled WGS sequence"/>
</dbReference>
<name>B3S2Y2_TRIAD</name>
<dbReference type="HOGENOM" id="CLU_022890_1_0_1"/>
<feature type="binding site" evidence="16">
    <location>
        <position position="277"/>
    </location>
    <ligand>
        <name>Mg(2+)</name>
        <dbReference type="ChEBI" id="CHEBI:18420"/>
    </ligand>
</feature>
<dbReference type="Pfam" id="PF21404">
    <property type="entry name" value="AMG1_III"/>
    <property type="match status" value="1"/>
</dbReference>
<comment type="function">
    <text evidence="11 13">Catalyzes the conversion of GlcNAc-6-P into GlcNAc-1-P during the synthesis of uridine diphosphate/UDP-GlcNAc, a sugar nucleotide critical to multiple glycosylation pathways including protein N- and O-glycosylation.</text>
</comment>
<dbReference type="KEGG" id="tad:TRIADDRAFT_28324"/>
<keyword evidence="9 13" id="KW-0413">Isomerase</keyword>
<dbReference type="CTD" id="6755947"/>
<dbReference type="FunFam" id="3.40.120.10:FF:000019">
    <property type="entry name" value="Phosphoacetylglucosamine mutase"/>
    <property type="match status" value="1"/>
</dbReference>
<keyword evidence="22" id="KW-1185">Reference proteome</keyword>
<feature type="binding site" evidence="16">
    <location>
        <position position="275"/>
    </location>
    <ligand>
        <name>Mg(2+)</name>
        <dbReference type="ChEBI" id="CHEBI:18420"/>
    </ligand>
</feature>
<feature type="binding site" evidence="16">
    <location>
        <position position="273"/>
    </location>
    <ligand>
        <name>Mg(2+)</name>
        <dbReference type="ChEBI" id="CHEBI:18420"/>
    </ligand>
</feature>
<dbReference type="Gene3D" id="3.30.310.50">
    <property type="entry name" value="Alpha-D-phosphohexomutase, C-terminal domain"/>
    <property type="match status" value="1"/>
</dbReference>
<evidence type="ECO:0000256" key="7">
    <source>
        <dbReference type="ARBA" id="ARBA00022842"/>
    </source>
</evidence>
<dbReference type="CDD" id="cd03086">
    <property type="entry name" value="PGM3"/>
    <property type="match status" value="1"/>
</dbReference>
<dbReference type="FunFam" id="3.40.120.10:FF:000015">
    <property type="entry name" value="Phosphoacetylglucosamine mutase"/>
    <property type="match status" value="1"/>
</dbReference>
<dbReference type="PANTHER" id="PTHR45955">
    <property type="entry name" value="PHOSPHOACETYLGLUCOSAMINE MUTASE"/>
    <property type="match status" value="1"/>
</dbReference>
<gene>
    <name evidence="21" type="ORF">TRIADDRAFT_28324</name>
</gene>
<comment type="cofactor">
    <cofactor evidence="13 16">
        <name>Mg(2+)</name>
        <dbReference type="ChEBI" id="CHEBI:18420"/>
    </cofactor>
    <text evidence="13 16">Binds 1 Mg(2+) ion per subunit.</text>
</comment>
<feature type="binding site" evidence="15">
    <location>
        <position position="501"/>
    </location>
    <ligand>
        <name>substrate</name>
    </ligand>
</feature>
<dbReference type="eggNOG" id="KOG2537">
    <property type="taxonomic scope" value="Eukaryota"/>
</dbReference>
<dbReference type="FunFam" id="3.40.120.10:FF:000013">
    <property type="entry name" value="Phosphoacetylglucosamine mutase"/>
    <property type="match status" value="1"/>
</dbReference>
<evidence type="ECO:0000256" key="5">
    <source>
        <dbReference type="ARBA" id="ARBA00022553"/>
    </source>
</evidence>
<dbReference type="AlphaFoldDB" id="B3S2Y2"/>
<keyword evidence="6 13" id="KW-0479">Metal-binding</keyword>
<evidence type="ECO:0000256" key="9">
    <source>
        <dbReference type="ARBA" id="ARBA00023235"/>
    </source>
</evidence>
<evidence type="ECO:0000256" key="8">
    <source>
        <dbReference type="ARBA" id="ARBA00022990"/>
    </source>
</evidence>
<dbReference type="PANTHER" id="PTHR45955:SF1">
    <property type="entry name" value="PHOSPHOACETYLGLUCOSAMINE MUTASE"/>
    <property type="match status" value="1"/>
</dbReference>
<dbReference type="GO" id="GO:0004610">
    <property type="term" value="F:phosphoacetylglucosamine mutase activity"/>
    <property type="evidence" value="ECO:0000318"/>
    <property type="project" value="GO_Central"/>
</dbReference>
<evidence type="ECO:0000256" key="13">
    <source>
        <dbReference type="PIRNR" id="PIRNR016408"/>
    </source>
</evidence>
<keyword evidence="10" id="KW-0119">Carbohydrate metabolism</keyword>
<dbReference type="GO" id="GO:0000287">
    <property type="term" value="F:magnesium ion binding"/>
    <property type="evidence" value="ECO:0007669"/>
    <property type="project" value="InterPro"/>
</dbReference>
<dbReference type="PROSITE" id="PS00710">
    <property type="entry name" value="PGM_PMM"/>
    <property type="match status" value="1"/>
</dbReference>
<evidence type="ECO:0000256" key="6">
    <source>
        <dbReference type="ARBA" id="ARBA00022723"/>
    </source>
</evidence>
<comment type="similarity">
    <text evidence="3 13">Belongs to the phosphohexose mutase family.</text>
</comment>
<evidence type="ECO:0000256" key="16">
    <source>
        <dbReference type="PIRSR" id="PIRSR016408-3"/>
    </source>
</evidence>
<evidence type="ECO:0000259" key="17">
    <source>
        <dbReference type="Pfam" id="PF00408"/>
    </source>
</evidence>
<evidence type="ECO:0000259" key="18">
    <source>
        <dbReference type="Pfam" id="PF02878"/>
    </source>
</evidence>
<dbReference type="PIRSF" id="PIRSF016408">
    <property type="entry name" value="PAGM"/>
    <property type="match status" value="1"/>
</dbReference>
<dbReference type="SUPFAM" id="SSF55957">
    <property type="entry name" value="Phosphoglucomutase, C-terminal domain"/>
    <property type="match status" value="1"/>
</dbReference>
<dbReference type="EMBL" id="DS985248">
    <property type="protein sequence ID" value="EDV22869.1"/>
    <property type="molecule type" value="Genomic_DNA"/>
</dbReference>
<evidence type="ECO:0000256" key="15">
    <source>
        <dbReference type="PIRSR" id="PIRSR016408-2"/>
    </source>
</evidence>
<dbReference type="Gene3D" id="3.40.120.10">
    <property type="entry name" value="Alpha-D-Glucose-1,6-Bisphosphate, subunit A, domain 3"/>
    <property type="match status" value="2"/>
</dbReference>
<sequence>MSINIETLQSVASQYPLPAVKFTYGTAGFRTKADLLEPVMFRMGLLAALRSKATQASIGVMITASHNPVEDNGVKLIDPMGEMLKDSWESYATSLANCRAEDLGSALEAIVKETGLDLNAKSCVCLARDTRPSGLKLAEAVIEGAKCIQKDYQDYGILSTPQLHYIVRCINTNGQYGEPTEEGYYRKLSNAFLKLQIGDQAKLGVKVDGANGVGADKIKQLQKYLGNSVNISVFNDGTSGKLNDKCGADYVKINQCLPEGIRVQPHEKCVSFDGDADRILYFYIGKDNEFKLLDGDKMSTLIASFIKDLLSKANLKLNLGVIQTAYANGRSTEYLQKSVDVPVSCVKTGVKHLHHKALEYDIGVYFEANGHGTVIFSDVAVEKIKSYALLSHIRSKEMSELLDFINLVNETVGDAISDFLVIETILNRKGYNLNDWNSMYSDLPNRQLKVKVKDRTVIKTIKAETETTSPEGLQEEINKLVSAVKAGRSFVRPSGTEDVVRVYAEAETRSLTDELAYAVANKVYDFAGGVGPRPQAK</sequence>
<keyword evidence="7 13" id="KW-0460">Magnesium</keyword>
<dbReference type="Pfam" id="PF02878">
    <property type="entry name" value="PGM_PMM_I"/>
    <property type="match status" value="2"/>
</dbReference>
<dbReference type="InterPro" id="IPR016657">
    <property type="entry name" value="PAGM"/>
</dbReference>
<accession>B3S2Y2</accession>
<feature type="binding site" description="via phosphate group" evidence="16">
    <location>
        <position position="65"/>
    </location>
    <ligand>
        <name>Mg(2+)</name>
        <dbReference type="ChEBI" id="CHEBI:18420"/>
    </ligand>
</feature>
<comment type="pathway">
    <text evidence="2 13">Nucleotide-sugar biosynthesis; UDP-N-acetyl-alpha-D-glucosamine biosynthesis; N-acetyl-alpha-D-glucosamine 1-phosphate from alpha-D-glucosamine 6-phosphate (route I): step 2/2.</text>
</comment>
<dbReference type="InterPro" id="IPR049022">
    <property type="entry name" value="AMG1_III"/>
</dbReference>
<evidence type="ECO:0000256" key="3">
    <source>
        <dbReference type="ARBA" id="ARBA00010231"/>
    </source>
</evidence>
<evidence type="ECO:0000256" key="4">
    <source>
        <dbReference type="ARBA" id="ARBA00012731"/>
    </source>
</evidence>
<dbReference type="InterPro" id="IPR005844">
    <property type="entry name" value="A-D-PHexomutase_a/b/a-I"/>
</dbReference>
<protein>
    <recommendedName>
        <fullName evidence="12 13">Phosphoacetylglucosamine mutase</fullName>
        <shortName evidence="13">PAGM</shortName>
        <ecNumber evidence="4 13">5.4.2.3</ecNumber>
    </recommendedName>
    <alternativeName>
        <fullName evidence="13">Acetylglucosamine phosphomutase</fullName>
    </alternativeName>
    <alternativeName>
        <fullName evidence="13">N-acetylglucosamine-phosphate mutase</fullName>
    </alternativeName>
</protein>
<dbReference type="Pfam" id="PF00408">
    <property type="entry name" value="PGM_PMM_IV"/>
    <property type="match status" value="1"/>
</dbReference>
<evidence type="ECO:0000256" key="1">
    <source>
        <dbReference type="ARBA" id="ARBA00000558"/>
    </source>
</evidence>
<dbReference type="OMA" id="WEAYATK"/>
<evidence type="ECO:0000313" key="21">
    <source>
        <dbReference type="EMBL" id="EDV22869.1"/>
    </source>
</evidence>
<evidence type="ECO:0000256" key="14">
    <source>
        <dbReference type="PIRSR" id="PIRSR016408-1"/>
    </source>
</evidence>
<proteinExistence type="inferred from homology"/>
<feature type="domain" description="Phosphoacetylglucosamine mutase AMG1" evidence="19">
    <location>
        <begin position="294"/>
        <end position="431"/>
    </location>
</feature>
<organism evidence="21 22">
    <name type="scientific">Trichoplax adhaerens</name>
    <name type="common">Trichoplax reptans</name>
    <dbReference type="NCBI Taxonomy" id="10228"/>
    <lineage>
        <taxon>Eukaryota</taxon>
        <taxon>Metazoa</taxon>
        <taxon>Placozoa</taxon>
        <taxon>Uniplacotomia</taxon>
        <taxon>Trichoplacea</taxon>
        <taxon>Trichoplacidae</taxon>
        <taxon>Trichoplax</taxon>
    </lineage>
</organism>
<evidence type="ECO:0000256" key="10">
    <source>
        <dbReference type="ARBA" id="ARBA00023277"/>
    </source>
</evidence>
<evidence type="ECO:0000256" key="11">
    <source>
        <dbReference type="ARBA" id="ARBA00060228"/>
    </source>
</evidence>